<sequence>MFRTFARAAGAPPRRLFVGSRGGGMRIVGARFLSQLQEPKEPHMATSEVPGPESQAALQRLSQLQDTRAVIFTADYNKSVGNYIADADGNMMLDMYCQIASIPVGYNSEGILRAAKSDQMAVALANRPALGVFPPADWAQLLEESFMRVKPPGMDMVFTATHGSDANEIAYKAAFMHYALKKRGGRAFSQAEMTTVMDNAPPGSPDVAILSFSLGFHGRTFGALSTTRSKAVHKLDIPAFTWPRAPFPQLQYPLDKHVKENAEEERKCLAEVARILKTNAVPVAAVIVEPIQSEGGDRHASAEFFRGLRRITEENDVLLIVDEVQTGCGATGTFWAHEQWGLATPPDMVTFSKKMQAAGFYHTRKLVPDQPYRNFNTWMGDPARAIVARAIVDEVLEKRLVEQVREVGAYLVSHLEPLGVRYHRIVRNVRGQGTFVAFDCPSTELRTELLDLMRREGVNMGGSGDVTVRFRPMLTLTKAHVNVFLARFQSVLNKMYQKHWP</sequence>
<comment type="catalytic activity">
    <reaction evidence="10">
        <text>4-aminobutanoate + 2-oxoglutarate = succinate semialdehyde + L-glutamate</text>
        <dbReference type="Rhea" id="RHEA:23352"/>
        <dbReference type="ChEBI" id="CHEBI:16810"/>
        <dbReference type="ChEBI" id="CHEBI:29985"/>
        <dbReference type="ChEBI" id="CHEBI:57706"/>
        <dbReference type="ChEBI" id="CHEBI:59888"/>
        <dbReference type="EC" id="2.6.1.19"/>
    </reaction>
</comment>
<name>A0A9W8G347_9FUNG</name>
<dbReference type="NCBIfam" id="TIGR00699">
    <property type="entry name" value="GABAtrns_euk"/>
    <property type="match status" value="1"/>
</dbReference>
<comment type="cofactor">
    <cofactor evidence="1">
        <name>pyridoxal 5'-phosphate</name>
        <dbReference type="ChEBI" id="CHEBI:597326"/>
    </cofactor>
</comment>
<organism evidence="12 13">
    <name type="scientific">Coemansia spiralis</name>
    <dbReference type="NCBI Taxonomy" id="417178"/>
    <lineage>
        <taxon>Eukaryota</taxon>
        <taxon>Fungi</taxon>
        <taxon>Fungi incertae sedis</taxon>
        <taxon>Zoopagomycota</taxon>
        <taxon>Kickxellomycotina</taxon>
        <taxon>Kickxellomycetes</taxon>
        <taxon>Kickxellales</taxon>
        <taxon>Kickxellaceae</taxon>
        <taxon>Coemansia</taxon>
    </lineage>
</organism>
<evidence type="ECO:0000256" key="9">
    <source>
        <dbReference type="ARBA" id="ARBA00031787"/>
    </source>
</evidence>
<keyword evidence="7 11" id="KW-0663">Pyridoxal phosphate</keyword>
<dbReference type="Proteomes" id="UP001151518">
    <property type="component" value="Unassembled WGS sequence"/>
</dbReference>
<evidence type="ECO:0000256" key="11">
    <source>
        <dbReference type="RuleBase" id="RU003560"/>
    </source>
</evidence>
<dbReference type="GO" id="GO:0034386">
    <property type="term" value="F:4-aminobutyrate:2-oxoglutarate transaminase activity"/>
    <property type="evidence" value="ECO:0007669"/>
    <property type="project" value="UniProtKB-EC"/>
</dbReference>
<evidence type="ECO:0000256" key="4">
    <source>
        <dbReference type="ARBA" id="ARBA00018543"/>
    </source>
</evidence>
<comment type="caution">
    <text evidence="12">The sequence shown here is derived from an EMBL/GenBank/DDBJ whole genome shotgun (WGS) entry which is preliminary data.</text>
</comment>
<evidence type="ECO:0000256" key="10">
    <source>
        <dbReference type="ARBA" id="ARBA00048021"/>
    </source>
</evidence>
<evidence type="ECO:0000256" key="6">
    <source>
        <dbReference type="ARBA" id="ARBA00022679"/>
    </source>
</evidence>
<dbReference type="GO" id="GO:0030170">
    <property type="term" value="F:pyridoxal phosphate binding"/>
    <property type="evidence" value="ECO:0007669"/>
    <property type="project" value="InterPro"/>
</dbReference>
<gene>
    <name evidence="12" type="ORF">GGI25_005285</name>
</gene>
<dbReference type="Gene3D" id="3.40.640.10">
    <property type="entry name" value="Type I PLP-dependent aspartate aminotransferase-like (Major domain)"/>
    <property type="match status" value="1"/>
</dbReference>
<dbReference type="InterPro" id="IPR049704">
    <property type="entry name" value="Aminotrans_3_PPA_site"/>
</dbReference>
<dbReference type="EC" id="2.6.1.19" evidence="3"/>
<dbReference type="InterPro" id="IPR004631">
    <property type="entry name" value="4NH2But_aminotransferase_euk"/>
</dbReference>
<protein>
    <recommendedName>
        <fullName evidence="4">4-aminobutyrate aminotransferase</fullName>
        <ecNumber evidence="3">2.6.1.19</ecNumber>
    </recommendedName>
    <alternativeName>
        <fullName evidence="9">GABA aminotransferase</fullName>
    </alternativeName>
    <alternativeName>
        <fullName evidence="8">Gamma-amino-N-butyrate transaminase</fullName>
    </alternativeName>
</protein>
<evidence type="ECO:0000256" key="8">
    <source>
        <dbReference type="ARBA" id="ARBA00030204"/>
    </source>
</evidence>
<evidence type="ECO:0000313" key="12">
    <source>
        <dbReference type="EMBL" id="KAJ2671942.1"/>
    </source>
</evidence>
<keyword evidence="6" id="KW-0808">Transferase</keyword>
<dbReference type="PROSITE" id="PS00600">
    <property type="entry name" value="AA_TRANSFER_CLASS_3"/>
    <property type="match status" value="1"/>
</dbReference>
<dbReference type="PIRSF" id="PIRSF000521">
    <property type="entry name" value="Transaminase_4ab_Lys_Orn"/>
    <property type="match status" value="1"/>
</dbReference>
<evidence type="ECO:0000313" key="13">
    <source>
        <dbReference type="Proteomes" id="UP001151518"/>
    </source>
</evidence>
<dbReference type="GO" id="GO:0009450">
    <property type="term" value="P:gamma-aminobutyric acid catabolic process"/>
    <property type="evidence" value="ECO:0007669"/>
    <property type="project" value="TreeGrafter"/>
</dbReference>
<evidence type="ECO:0000256" key="3">
    <source>
        <dbReference type="ARBA" id="ARBA00012912"/>
    </source>
</evidence>
<dbReference type="AlphaFoldDB" id="A0A9W8G347"/>
<dbReference type="PANTHER" id="PTHR43206">
    <property type="entry name" value="AMINOTRANSFERASE"/>
    <property type="match status" value="1"/>
</dbReference>
<keyword evidence="5" id="KW-0032">Aminotransferase</keyword>
<dbReference type="InterPro" id="IPR015421">
    <property type="entry name" value="PyrdxlP-dep_Trfase_major"/>
</dbReference>
<evidence type="ECO:0000256" key="5">
    <source>
        <dbReference type="ARBA" id="ARBA00022576"/>
    </source>
</evidence>
<dbReference type="OrthoDB" id="10260828at2759"/>
<dbReference type="InterPro" id="IPR005814">
    <property type="entry name" value="Aminotrans_3"/>
</dbReference>
<dbReference type="Gene3D" id="3.90.1150.10">
    <property type="entry name" value="Aspartate Aminotransferase, domain 1"/>
    <property type="match status" value="1"/>
</dbReference>
<dbReference type="GO" id="GO:0005739">
    <property type="term" value="C:mitochondrion"/>
    <property type="evidence" value="ECO:0007669"/>
    <property type="project" value="TreeGrafter"/>
</dbReference>
<dbReference type="SUPFAM" id="SSF53383">
    <property type="entry name" value="PLP-dependent transferases"/>
    <property type="match status" value="1"/>
</dbReference>
<dbReference type="FunFam" id="3.40.640.10:FF:000029">
    <property type="entry name" value="4-aminobutyrate aminotransferase, mitochondrial"/>
    <property type="match status" value="1"/>
</dbReference>
<reference evidence="12" key="1">
    <citation type="submission" date="2022-07" db="EMBL/GenBank/DDBJ databases">
        <title>Phylogenomic reconstructions and comparative analyses of Kickxellomycotina fungi.</title>
        <authorList>
            <person name="Reynolds N.K."/>
            <person name="Stajich J.E."/>
            <person name="Barry K."/>
            <person name="Grigoriev I.V."/>
            <person name="Crous P."/>
            <person name="Smith M.E."/>
        </authorList>
    </citation>
    <scope>NUCLEOTIDE SEQUENCE</scope>
    <source>
        <strain evidence="12">NRRL 3115</strain>
    </source>
</reference>
<dbReference type="CDD" id="cd00610">
    <property type="entry name" value="OAT_like"/>
    <property type="match status" value="1"/>
</dbReference>
<proteinExistence type="inferred from homology"/>
<dbReference type="InterPro" id="IPR015424">
    <property type="entry name" value="PyrdxlP-dep_Trfase"/>
</dbReference>
<accession>A0A9W8G347</accession>
<dbReference type="InterPro" id="IPR015422">
    <property type="entry name" value="PyrdxlP-dep_Trfase_small"/>
</dbReference>
<evidence type="ECO:0000256" key="2">
    <source>
        <dbReference type="ARBA" id="ARBA00008954"/>
    </source>
</evidence>
<dbReference type="Pfam" id="PF00202">
    <property type="entry name" value="Aminotran_3"/>
    <property type="match status" value="1"/>
</dbReference>
<evidence type="ECO:0000256" key="7">
    <source>
        <dbReference type="ARBA" id="ARBA00022898"/>
    </source>
</evidence>
<comment type="similarity">
    <text evidence="2 11">Belongs to the class-III pyridoxal-phosphate-dependent aminotransferase family.</text>
</comment>
<dbReference type="EMBL" id="JANBTW010000091">
    <property type="protein sequence ID" value="KAJ2671942.1"/>
    <property type="molecule type" value="Genomic_DNA"/>
</dbReference>
<dbReference type="PANTHER" id="PTHR43206:SF1">
    <property type="entry name" value="4-AMINOBUTYRATE AMINOTRANSFERASE, MITOCHONDRIAL"/>
    <property type="match status" value="1"/>
</dbReference>
<evidence type="ECO:0000256" key="1">
    <source>
        <dbReference type="ARBA" id="ARBA00001933"/>
    </source>
</evidence>